<keyword evidence="5" id="KW-0862">Zinc</keyword>
<feature type="transmembrane region" description="Helical" evidence="9">
    <location>
        <begin position="127"/>
        <end position="151"/>
    </location>
</feature>
<evidence type="ECO:0000256" key="3">
    <source>
        <dbReference type="ARBA" id="ARBA00022448"/>
    </source>
</evidence>
<evidence type="ECO:0000256" key="5">
    <source>
        <dbReference type="ARBA" id="ARBA00022833"/>
    </source>
</evidence>
<evidence type="ECO:0000256" key="6">
    <source>
        <dbReference type="ARBA" id="ARBA00022989"/>
    </source>
</evidence>
<dbReference type="Proteomes" id="UP000677228">
    <property type="component" value="Unassembled WGS sequence"/>
</dbReference>
<keyword evidence="6 9" id="KW-1133">Transmembrane helix</keyword>
<dbReference type="NCBIfam" id="TIGR01297">
    <property type="entry name" value="CDF"/>
    <property type="match status" value="1"/>
</dbReference>
<dbReference type="EMBL" id="CAJNOK010000828">
    <property type="protein sequence ID" value="CAF0777879.1"/>
    <property type="molecule type" value="Genomic_DNA"/>
</dbReference>
<sequence>MTASSLEAHATPPSKQQHHHRFYSTKTFRLLCMLSLTFAYFVVEIVIGNVTNSVALVADALHMLSDVISLLIALIAVRIAKRRSDINTYGWVRAEIVGANINTVFLLALCLTIVFDIIKRYIEPEPIINVNLLLIVGSVGLAINIVGLFLFQGFHGHSHGGGGAHGHTHHASNSTSKETRKNRSDEKDTEPVVADRLGKPHIINSNAIIANDADTELFEKVTRSSEFKRHSRQPLCETVDDYATNTHNHSHSHVSSASNAAGAAGNNAGRKDHKASSMNMHGVFLHVLADALGSAVVIISALLIKFVPHNPNDHKHWTIYIDPTLSVIIVIVITISTVPLFKETLFILLQTVPKHIEIDSLKKELLEEVPEVKGIHELHVWRLTGEKIIASAHLHRRSLFDYMVVADKVKHFFHSKGIHSTTMQFEYKADDKQTVFLTNDSAHSEPKCSNVCLLQCTDEACDTQTCCTRKTVLGSAVLSANNNNNVQRPPVAANEISIKLEDERQQQHDCGDCHHLHTHISINESNHDEKF</sequence>
<protein>
    <recommendedName>
        <fullName evidence="15">Zinc transporter 1</fullName>
    </recommendedName>
</protein>
<feature type="transmembrane region" description="Helical" evidence="9">
    <location>
        <begin position="283"/>
        <end position="307"/>
    </location>
</feature>
<gene>
    <name evidence="12" type="ORF">OVA965_LOCUS3442</name>
    <name evidence="13" type="ORF">TMI583_LOCUS3441</name>
</gene>
<feature type="region of interest" description="Disordered" evidence="8">
    <location>
        <begin position="247"/>
        <end position="273"/>
    </location>
</feature>
<dbReference type="SUPFAM" id="SSF161111">
    <property type="entry name" value="Cation efflux protein transmembrane domain-like"/>
    <property type="match status" value="1"/>
</dbReference>
<feature type="region of interest" description="Disordered" evidence="8">
    <location>
        <begin position="161"/>
        <end position="194"/>
    </location>
</feature>
<organism evidence="12 14">
    <name type="scientific">Didymodactylos carnosus</name>
    <dbReference type="NCBI Taxonomy" id="1234261"/>
    <lineage>
        <taxon>Eukaryota</taxon>
        <taxon>Metazoa</taxon>
        <taxon>Spiralia</taxon>
        <taxon>Gnathifera</taxon>
        <taxon>Rotifera</taxon>
        <taxon>Eurotatoria</taxon>
        <taxon>Bdelloidea</taxon>
        <taxon>Philodinida</taxon>
        <taxon>Philodinidae</taxon>
        <taxon>Didymodactylos</taxon>
    </lineage>
</organism>
<feature type="domain" description="Cation efflux protein cytoplasmic" evidence="11">
    <location>
        <begin position="356"/>
        <end position="411"/>
    </location>
</feature>
<dbReference type="InterPro" id="IPR027469">
    <property type="entry name" value="Cation_efflux_TMD_sf"/>
</dbReference>
<dbReference type="EMBL" id="CAJOBA010000828">
    <property type="protein sequence ID" value="CAF3559206.1"/>
    <property type="molecule type" value="Genomic_DNA"/>
</dbReference>
<feature type="compositionally biased region" description="Basic and acidic residues" evidence="8">
    <location>
        <begin position="177"/>
        <end position="190"/>
    </location>
</feature>
<dbReference type="InterPro" id="IPR058533">
    <property type="entry name" value="Cation_efflux_TM"/>
</dbReference>
<keyword evidence="4 9" id="KW-0812">Transmembrane</keyword>
<dbReference type="AlphaFoldDB" id="A0A8S2D141"/>
<evidence type="ECO:0008006" key="15">
    <source>
        <dbReference type="Google" id="ProtNLM"/>
    </source>
</evidence>
<feature type="transmembrane region" description="Helical" evidence="9">
    <location>
        <begin position="28"/>
        <end position="48"/>
    </location>
</feature>
<evidence type="ECO:0000313" key="14">
    <source>
        <dbReference type="Proteomes" id="UP000677228"/>
    </source>
</evidence>
<evidence type="ECO:0000256" key="8">
    <source>
        <dbReference type="SAM" id="MobiDB-lite"/>
    </source>
</evidence>
<dbReference type="Gene3D" id="1.20.1510.10">
    <property type="entry name" value="Cation efflux protein transmembrane domain"/>
    <property type="match status" value="2"/>
</dbReference>
<name>A0A8S2D141_9BILA</name>
<evidence type="ECO:0000256" key="2">
    <source>
        <dbReference type="ARBA" id="ARBA00008873"/>
    </source>
</evidence>
<dbReference type="GO" id="GO:0005385">
    <property type="term" value="F:zinc ion transmembrane transporter activity"/>
    <property type="evidence" value="ECO:0007669"/>
    <property type="project" value="TreeGrafter"/>
</dbReference>
<dbReference type="PANTHER" id="PTHR45820">
    <property type="entry name" value="FI23527P1"/>
    <property type="match status" value="1"/>
</dbReference>
<feature type="transmembrane region" description="Helical" evidence="9">
    <location>
        <begin position="60"/>
        <end position="80"/>
    </location>
</feature>
<evidence type="ECO:0000256" key="9">
    <source>
        <dbReference type="SAM" id="Phobius"/>
    </source>
</evidence>
<evidence type="ECO:0000313" key="13">
    <source>
        <dbReference type="EMBL" id="CAF3559206.1"/>
    </source>
</evidence>
<keyword evidence="7 9" id="KW-0472">Membrane</keyword>
<comment type="subcellular location">
    <subcellularLocation>
        <location evidence="1">Membrane</location>
        <topology evidence="1">Multi-pass membrane protein</topology>
    </subcellularLocation>
</comment>
<comment type="similarity">
    <text evidence="2">Belongs to the cation diffusion facilitator (CDF) transporter (TC 2.A.4) family. SLC30A subfamily.</text>
</comment>
<dbReference type="InterPro" id="IPR027470">
    <property type="entry name" value="Cation_efflux_CTD"/>
</dbReference>
<dbReference type="GO" id="GO:0006882">
    <property type="term" value="P:intracellular zinc ion homeostasis"/>
    <property type="evidence" value="ECO:0007669"/>
    <property type="project" value="TreeGrafter"/>
</dbReference>
<feature type="transmembrane region" description="Helical" evidence="9">
    <location>
        <begin position="319"/>
        <end position="341"/>
    </location>
</feature>
<reference evidence="12" key="1">
    <citation type="submission" date="2021-02" db="EMBL/GenBank/DDBJ databases">
        <authorList>
            <person name="Nowell W R."/>
        </authorList>
    </citation>
    <scope>NUCLEOTIDE SEQUENCE</scope>
</reference>
<dbReference type="Pfam" id="PF01545">
    <property type="entry name" value="Cation_efflux"/>
    <property type="match status" value="1"/>
</dbReference>
<comment type="caution">
    <text evidence="12">The sequence shown here is derived from an EMBL/GenBank/DDBJ whole genome shotgun (WGS) entry which is preliminary data.</text>
</comment>
<feature type="transmembrane region" description="Helical" evidence="9">
    <location>
        <begin position="92"/>
        <end position="115"/>
    </location>
</feature>
<feature type="compositionally biased region" description="Low complexity" evidence="8">
    <location>
        <begin position="247"/>
        <end position="268"/>
    </location>
</feature>
<accession>A0A8S2D141</accession>
<evidence type="ECO:0000259" key="10">
    <source>
        <dbReference type="Pfam" id="PF01545"/>
    </source>
</evidence>
<evidence type="ECO:0000313" key="12">
    <source>
        <dbReference type="EMBL" id="CAF0777879.1"/>
    </source>
</evidence>
<evidence type="ECO:0000256" key="4">
    <source>
        <dbReference type="ARBA" id="ARBA00022692"/>
    </source>
</evidence>
<evidence type="ECO:0000256" key="1">
    <source>
        <dbReference type="ARBA" id="ARBA00004141"/>
    </source>
</evidence>
<dbReference type="GO" id="GO:0016020">
    <property type="term" value="C:membrane"/>
    <property type="evidence" value="ECO:0007669"/>
    <property type="project" value="UniProtKB-SubCell"/>
</dbReference>
<dbReference type="PANTHER" id="PTHR45820:SF4">
    <property type="entry name" value="ZINC TRANSPORTER 63C, ISOFORM F"/>
    <property type="match status" value="1"/>
</dbReference>
<keyword evidence="3" id="KW-0813">Transport</keyword>
<proteinExistence type="inferred from homology"/>
<feature type="domain" description="Cation efflux protein transmembrane" evidence="10">
    <location>
        <begin position="32"/>
        <end position="349"/>
    </location>
</feature>
<evidence type="ECO:0000256" key="7">
    <source>
        <dbReference type="ARBA" id="ARBA00023136"/>
    </source>
</evidence>
<dbReference type="GO" id="GO:0010312">
    <property type="term" value="P:detoxification of zinc ion"/>
    <property type="evidence" value="ECO:0007669"/>
    <property type="project" value="TreeGrafter"/>
</dbReference>
<evidence type="ECO:0000259" key="11">
    <source>
        <dbReference type="Pfam" id="PF16916"/>
    </source>
</evidence>
<dbReference type="Pfam" id="PF16916">
    <property type="entry name" value="ZT_dimer"/>
    <property type="match status" value="1"/>
</dbReference>
<dbReference type="InterPro" id="IPR002524">
    <property type="entry name" value="Cation_efflux"/>
</dbReference>
<dbReference type="Proteomes" id="UP000682733">
    <property type="component" value="Unassembled WGS sequence"/>
</dbReference>